<feature type="active site" evidence="8">
    <location>
        <position position="192"/>
    </location>
</feature>
<dbReference type="SMART" id="SM00235">
    <property type="entry name" value="ZnMc"/>
    <property type="match status" value="1"/>
</dbReference>
<dbReference type="PANTHER" id="PTHR10127">
    <property type="entry name" value="DISCOIDIN, CUB, EGF, LAMININ , AND ZINC METALLOPROTEASE DOMAIN CONTAINING"/>
    <property type="match status" value="1"/>
</dbReference>
<evidence type="ECO:0000256" key="8">
    <source>
        <dbReference type="PROSITE-ProRule" id="PRU01211"/>
    </source>
</evidence>
<dbReference type="InterPro" id="IPR024079">
    <property type="entry name" value="MetalloPept_cat_dom_sf"/>
</dbReference>
<organism evidence="13 14">
    <name type="scientific">Batillaria attramentaria</name>
    <dbReference type="NCBI Taxonomy" id="370345"/>
    <lineage>
        <taxon>Eukaryota</taxon>
        <taxon>Metazoa</taxon>
        <taxon>Spiralia</taxon>
        <taxon>Lophotrochozoa</taxon>
        <taxon>Mollusca</taxon>
        <taxon>Gastropoda</taxon>
        <taxon>Caenogastropoda</taxon>
        <taxon>Sorbeoconcha</taxon>
        <taxon>Cerithioidea</taxon>
        <taxon>Batillariidae</taxon>
        <taxon>Batillaria</taxon>
    </lineage>
</organism>
<evidence type="ECO:0000259" key="11">
    <source>
        <dbReference type="PROSITE" id="PS51670"/>
    </source>
</evidence>
<dbReference type="InterPro" id="IPR003582">
    <property type="entry name" value="ShKT_dom"/>
</dbReference>
<dbReference type="PRINTS" id="PR00480">
    <property type="entry name" value="ASTACIN"/>
</dbReference>
<feature type="domain" description="ShKT" evidence="11">
    <location>
        <begin position="468"/>
        <end position="504"/>
    </location>
</feature>
<dbReference type="PROSITE" id="PS51670">
    <property type="entry name" value="SHKT"/>
    <property type="match status" value="6"/>
</dbReference>
<sequence>WSQSQSQDIEQYAPTKDNFRRLDTPTDKTIDQLITEALGGIDVASNKILAPGEKVLAELDMYLTQEQFLSLYEPPSSNLMIGPPLAVPENLMVRQKRKAIRDVINRWTNAEVPYQFARGDFSDKEQYMIKQALTEWERYTCMKFRPAMSADSNILRFQNGASCSSQVGMVGGVQLLNLDVAGCRFKGLYLHEVGHAIGLFHEHQLPDRDNYIEILYNNVAPHFRSFFNKYSRNSVNQFGVPYEYTSVMHYGITAFSYNGQAQTIRTKDPSKEASIGKVYLKELSFSDVKVVNEMYSCSAYCPDTVTCTGTGYLDQNCNCVCPDGSKDCEVRSDKKDEDADSTDDVDEGCRNLYDDWKCSVWANQGECDRNPKYMKRSCMRACGLCEKEKKQQDSACKDVYSFEKCTKWRQQGDCVTNADWMSNNCKMTCNFCGNPALRPETNCRNRHADDDECDRWALDGECMLNHGCHDIHNAKDCRHWAAHGECTNNPDWMIANCRESCAKCEDGTCKNLFDDVQCKIWAEEMECVMNREWMHTNCAMDCGVPEVWTTTQPDTATCYNEHNDVECDIWAQTGHCDINPVWMIPNCKKACRRCYPVTTTAVASVCEDKDPGCAGWAKSGYCEKNPRYNLIFCKKSCNNCNGCRDEEFLCAIWAKAGHCMTNAAYMLRHCQKSCKEACM</sequence>
<feature type="domain" description="ShKT" evidence="11">
    <location>
        <begin position="606"/>
        <end position="640"/>
    </location>
</feature>
<dbReference type="EC" id="3.4.24.-" evidence="9"/>
<keyword evidence="6 8" id="KW-0482">Metalloprotease</keyword>
<evidence type="ECO:0000256" key="9">
    <source>
        <dbReference type="RuleBase" id="RU361183"/>
    </source>
</evidence>
<evidence type="ECO:0000256" key="3">
    <source>
        <dbReference type="ARBA" id="ARBA00022723"/>
    </source>
</evidence>
<comment type="caution">
    <text evidence="13">The sequence shown here is derived from an EMBL/GenBank/DDBJ whole genome shotgun (WGS) entry which is preliminary data.</text>
</comment>
<evidence type="ECO:0000256" key="10">
    <source>
        <dbReference type="SAM" id="MobiDB-lite"/>
    </source>
</evidence>
<feature type="domain" description="Peptidase M12A" evidence="12">
    <location>
        <begin position="98"/>
        <end position="298"/>
    </location>
</feature>
<name>A0ABD0JUB9_9CAEN</name>
<reference evidence="13 14" key="1">
    <citation type="journal article" date="2023" name="Sci. Data">
        <title>Genome assembly of the Korean intertidal mud-creeper Batillaria attramentaria.</title>
        <authorList>
            <person name="Patra A.K."/>
            <person name="Ho P.T."/>
            <person name="Jun S."/>
            <person name="Lee S.J."/>
            <person name="Kim Y."/>
            <person name="Won Y.J."/>
        </authorList>
    </citation>
    <scope>NUCLEOTIDE SEQUENCE [LARGE SCALE GENOMIC DNA]</scope>
    <source>
        <strain evidence="13">Wonlab-2016</strain>
    </source>
</reference>
<keyword evidence="7" id="KW-1015">Disulfide bond</keyword>
<feature type="domain" description="ShKT" evidence="11">
    <location>
        <begin position="643"/>
        <end position="678"/>
    </location>
</feature>
<comment type="cofactor">
    <cofactor evidence="8 9">
        <name>Zn(2+)</name>
        <dbReference type="ChEBI" id="CHEBI:29105"/>
    </cofactor>
    <text evidence="8 9">Binds 1 zinc ion per subunit.</text>
</comment>
<evidence type="ECO:0000256" key="6">
    <source>
        <dbReference type="ARBA" id="ARBA00023049"/>
    </source>
</evidence>
<evidence type="ECO:0000256" key="1">
    <source>
        <dbReference type="ARBA" id="ARBA00002657"/>
    </source>
</evidence>
<dbReference type="PANTHER" id="PTHR10127:SF780">
    <property type="entry name" value="METALLOENDOPEPTIDASE"/>
    <property type="match status" value="1"/>
</dbReference>
<dbReference type="Pfam" id="PF01549">
    <property type="entry name" value="ShK"/>
    <property type="match status" value="7"/>
</dbReference>
<protein>
    <recommendedName>
        <fullName evidence="9">Metalloendopeptidase</fullName>
        <ecNumber evidence="9">3.4.24.-</ecNumber>
    </recommendedName>
</protein>
<evidence type="ECO:0000256" key="7">
    <source>
        <dbReference type="PROSITE-ProRule" id="PRU01005"/>
    </source>
</evidence>
<feature type="binding site" evidence="8">
    <location>
        <position position="195"/>
    </location>
    <ligand>
        <name>Zn(2+)</name>
        <dbReference type="ChEBI" id="CHEBI:29105"/>
        <note>catalytic</note>
    </ligand>
</feature>
<feature type="binding site" evidence="8">
    <location>
        <position position="191"/>
    </location>
    <ligand>
        <name>Zn(2+)</name>
        <dbReference type="ChEBI" id="CHEBI:29105"/>
        <note>catalytic</note>
    </ligand>
</feature>
<dbReference type="Gene3D" id="3.40.390.10">
    <property type="entry name" value="Collagenase (Catalytic Domain)"/>
    <property type="match status" value="1"/>
</dbReference>
<comment type="caution">
    <text evidence="7">Lacks conserved residue(s) required for the propagation of feature annotation.</text>
</comment>
<dbReference type="SMART" id="SM00254">
    <property type="entry name" value="ShKT"/>
    <property type="match status" value="6"/>
</dbReference>
<feature type="region of interest" description="Disordered" evidence="10">
    <location>
        <begin position="1"/>
        <end position="23"/>
    </location>
</feature>
<feature type="non-terminal residue" evidence="13">
    <location>
        <position position="1"/>
    </location>
</feature>
<feature type="domain" description="ShKT" evidence="11">
    <location>
        <begin position="558"/>
        <end position="594"/>
    </location>
</feature>
<dbReference type="SUPFAM" id="SSF55486">
    <property type="entry name" value="Metalloproteases ('zincins'), catalytic domain"/>
    <property type="match status" value="1"/>
</dbReference>
<dbReference type="CDD" id="cd04280">
    <property type="entry name" value="ZnMc_astacin_like"/>
    <property type="match status" value="1"/>
</dbReference>
<keyword evidence="5 8" id="KW-0862">Zinc</keyword>
<evidence type="ECO:0000313" key="14">
    <source>
        <dbReference type="Proteomes" id="UP001519460"/>
    </source>
</evidence>
<feature type="domain" description="ShKT" evidence="11">
    <location>
        <begin position="349"/>
        <end position="385"/>
    </location>
</feature>
<feature type="binding site" evidence="8">
    <location>
        <position position="201"/>
    </location>
    <ligand>
        <name>Zn(2+)</name>
        <dbReference type="ChEBI" id="CHEBI:29105"/>
        <note>catalytic</note>
    </ligand>
</feature>
<evidence type="ECO:0000313" key="13">
    <source>
        <dbReference type="EMBL" id="KAK7478304.1"/>
    </source>
</evidence>
<feature type="domain" description="ShKT" evidence="11">
    <location>
        <begin position="396"/>
        <end position="432"/>
    </location>
</feature>
<evidence type="ECO:0000259" key="12">
    <source>
        <dbReference type="PROSITE" id="PS51864"/>
    </source>
</evidence>
<dbReference type="Proteomes" id="UP001519460">
    <property type="component" value="Unassembled WGS sequence"/>
</dbReference>
<evidence type="ECO:0000256" key="4">
    <source>
        <dbReference type="ARBA" id="ARBA00022801"/>
    </source>
</evidence>
<evidence type="ECO:0000256" key="5">
    <source>
        <dbReference type="ARBA" id="ARBA00022833"/>
    </source>
</evidence>
<dbReference type="GO" id="GO:0004222">
    <property type="term" value="F:metalloendopeptidase activity"/>
    <property type="evidence" value="ECO:0007669"/>
    <property type="project" value="UniProtKB-UniRule"/>
</dbReference>
<keyword evidence="2 8" id="KW-0645">Protease</keyword>
<proteinExistence type="predicted"/>
<dbReference type="EMBL" id="JACVVK020000329">
    <property type="protein sequence ID" value="KAK7478304.1"/>
    <property type="molecule type" value="Genomic_DNA"/>
</dbReference>
<dbReference type="InterPro" id="IPR034035">
    <property type="entry name" value="Astacin-like_dom"/>
</dbReference>
<dbReference type="Pfam" id="PF01400">
    <property type="entry name" value="Astacin"/>
    <property type="match status" value="1"/>
</dbReference>
<dbReference type="GO" id="GO:0006508">
    <property type="term" value="P:proteolysis"/>
    <property type="evidence" value="ECO:0007669"/>
    <property type="project" value="UniProtKB-KW"/>
</dbReference>
<dbReference type="InterPro" id="IPR006026">
    <property type="entry name" value="Peptidase_Metallo"/>
</dbReference>
<dbReference type="AlphaFoldDB" id="A0ABD0JUB9"/>
<evidence type="ECO:0000256" key="2">
    <source>
        <dbReference type="ARBA" id="ARBA00022670"/>
    </source>
</evidence>
<gene>
    <name evidence="13" type="ORF">BaRGS_00030456</name>
</gene>
<keyword evidence="14" id="KW-1185">Reference proteome</keyword>
<feature type="disulfide bond" evidence="7">
    <location>
        <begin position="606"/>
        <end position="640"/>
    </location>
</feature>
<accession>A0ABD0JUB9</accession>
<dbReference type="GO" id="GO:0008270">
    <property type="term" value="F:zinc ion binding"/>
    <property type="evidence" value="ECO:0007669"/>
    <property type="project" value="UniProtKB-UniRule"/>
</dbReference>
<dbReference type="PROSITE" id="PS51864">
    <property type="entry name" value="ASTACIN"/>
    <property type="match status" value="1"/>
</dbReference>
<dbReference type="InterPro" id="IPR001506">
    <property type="entry name" value="Peptidase_M12A"/>
</dbReference>
<comment type="function">
    <text evidence="1">Metalloprotease.</text>
</comment>
<keyword evidence="3 8" id="KW-0479">Metal-binding</keyword>
<keyword evidence="4 8" id="KW-0378">Hydrolase</keyword>